<organism evidence="1 2">
    <name type="scientific">Rhizobium rhododendri</name>
    <dbReference type="NCBI Taxonomy" id="2506430"/>
    <lineage>
        <taxon>Bacteria</taxon>
        <taxon>Pseudomonadati</taxon>
        <taxon>Pseudomonadota</taxon>
        <taxon>Alphaproteobacteria</taxon>
        <taxon>Hyphomicrobiales</taxon>
        <taxon>Rhizobiaceae</taxon>
        <taxon>Rhizobium/Agrobacterium group</taxon>
        <taxon>Rhizobium</taxon>
    </lineage>
</organism>
<dbReference type="RefSeq" id="WP_142829657.1">
    <property type="nucleotide sequence ID" value="NZ_CP117267.1"/>
</dbReference>
<dbReference type="Proteomes" id="UP000318939">
    <property type="component" value="Chromosome"/>
</dbReference>
<evidence type="ECO:0000313" key="1">
    <source>
        <dbReference type="EMBL" id="WFS23720.1"/>
    </source>
</evidence>
<reference evidence="1" key="2">
    <citation type="journal article" date="2023" name="MicrobiologyOpen">
        <title>Genomics of the tumorigenes clade of the family Rhizobiaceae and description of Rhizobium rhododendri sp. nov.</title>
        <authorList>
            <person name="Kuzmanovic N."/>
            <person name="diCenzo G.C."/>
            <person name="Bunk B."/>
            <person name="Sproeer C."/>
            <person name="Fruehling A."/>
            <person name="Neumann-Schaal M."/>
            <person name="Overmann J."/>
            <person name="Smalla K."/>
        </authorList>
    </citation>
    <scope>NUCLEOTIDE SEQUENCE</scope>
    <source>
        <strain evidence="1">Rho-6.2</strain>
    </source>
</reference>
<accession>A0ABY8IL05</accession>
<evidence type="ECO:0000313" key="2">
    <source>
        <dbReference type="Proteomes" id="UP000318939"/>
    </source>
</evidence>
<gene>
    <name evidence="1" type="ORF">PR018_04180</name>
</gene>
<evidence type="ECO:0008006" key="3">
    <source>
        <dbReference type="Google" id="ProtNLM"/>
    </source>
</evidence>
<proteinExistence type="predicted"/>
<sequence>MRTREIFAVTMALLTLGGCQRQDSDGPTELNGRYFVFNYRVSTATYLVNLALKAPMPDGSFAIAEFENPMGGEPLVVKEKIFPLWDKITLQSPAVHCVRKDRPYAVNIRLVDGDGRTFQTIKTQVISDVDQSVLTARPLVVGPGYSVNPELVKPDGSIDFSPEKCAAG</sequence>
<dbReference type="PROSITE" id="PS51257">
    <property type="entry name" value="PROKAR_LIPOPROTEIN"/>
    <property type="match status" value="1"/>
</dbReference>
<reference evidence="1" key="1">
    <citation type="journal article" date="2019" name="Phytopathology">
        <title>A Novel Group of Rhizobium tumorigenes-Like Agrobacteria Associated with Crown Gall Disease of Rhododendron and Blueberry.</title>
        <authorList>
            <person name="Kuzmanovic N."/>
            <person name="Behrens P."/>
            <person name="Idczak E."/>
            <person name="Wagner S."/>
            <person name="Gotz M."/>
            <person name="Sproer C."/>
            <person name="Bunk B."/>
            <person name="Overmann J."/>
            <person name="Smalla K."/>
        </authorList>
    </citation>
    <scope>NUCLEOTIDE SEQUENCE</scope>
    <source>
        <strain evidence="1">Rho-6.2</strain>
    </source>
</reference>
<protein>
    <recommendedName>
        <fullName evidence="3">DUF3304 domain-containing protein</fullName>
    </recommendedName>
</protein>
<name>A0ABY8IL05_9HYPH</name>
<keyword evidence="2" id="KW-1185">Reference proteome</keyword>
<dbReference type="EMBL" id="CP117267">
    <property type="protein sequence ID" value="WFS23720.1"/>
    <property type="molecule type" value="Genomic_DNA"/>
</dbReference>